<accession>R7TNR6</accession>
<evidence type="ECO:0000256" key="10">
    <source>
        <dbReference type="ARBA" id="ARBA00034099"/>
    </source>
</evidence>
<dbReference type="EnsemblMetazoa" id="CapteT139268">
    <property type="protein sequence ID" value="CapteP139268"/>
    <property type="gene ID" value="CapteG139268"/>
</dbReference>
<comment type="subcellular location">
    <subcellularLocation>
        <location evidence="10">Synaptic cell membrane</location>
        <topology evidence="10">Multi-pass membrane protein</topology>
    </subcellularLocation>
</comment>
<dbReference type="CDD" id="cd18997">
    <property type="entry name" value="LGIC_ECD_nAChR"/>
    <property type="match status" value="1"/>
</dbReference>
<evidence type="ECO:0000256" key="4">
    <source>
        <dbReference type="ARBA" id="ARBA00023018"/>
    </source>
</evidence>
<keyword evidence="11" id="KW-1133">Transmembrane helix</keyword>
<sequence length="264" mass="30406">MLQEKLLTNYSTTVRPVRNHSHPVNVELQLTIAGILGFDEKSQTLTLMSMMRVNWVDEYLRWNEADYAGIDATRLKADQIWRPDIHLYNNMDKSFDFIDTLPIIYYDGTILHMIPIVLKSSCAVDVSNFPFDSQNCTLTFGSWTYNGNKVNLTNRGLRLTKIGVESSEFKITEFNSMRPSVTYDCCPEPYLNAKYTLLLKRRTDHATHFIMSPCIICSLLIPFIFLLPRETNDKIIYGKIHCVINTLFVAGISWNLWACMLCPP</sequence>
<keyword evidence="8" id="KW-1071">Ligand-gated ion channel</keyword>
<dbReference type="HOGENOM" id="CLU_018074_2_2_1"/>
<dbReference type="STRING" id="283909.R7TNR6"/>
<name>R7TNR6_CAPTE</name>
<evidence type="ECO:0000256" key="2">
    <source>
        <dbReference type="ARBA" id="ARBA00022475"/>
    </source>
</evidence>
<gene>
    <name evidence="13" type="ORF">CAPTEDRAFT_139268</name>
</gene>
<dbReference type="PANTHER" id="PTHR18945">
    <property type="entry name" value="NEUROTRANSMITTER GATED ION CHANNEL"/>
    <property type="match status" value="1"/>
</dbReference>
<dbReference type="PRINTS" id="PR00254">
    <property type="entry name" value="NICOTINICR"/>
</dbReference>
<dbReference type="GO" id="GO:0045211">
    <property type="term" value="C:postsynaptic membrane"/>
    <property type="evidence" value="ECO:0007669"/>
    <property type="project" value="InterPro"/>
</dbReference>
<dbReference type="GO" id="GO:0004888">
    <property type="term" value="F:transmembrane signaling receptor activity"/>
    <property type="evidence" value="ECO:0007669"/>
    <property type="project" value="InterPro"/>
</dbReference>
<reference evidence="13 15" key="2">
    <citation type="journal article" date="2013" name="Nature">
        <title>Insights into bilaterian evolution from three spiralian genomes.</title>
        <authorList>
            <person name="Simakov O."/>
            <person name="Marletaz F."/>
            <person name="Cho S.J."/>
            <person name="Edsinger-Gonzales E."/>
            <person name="Havlak P."/>
            <person name="Hellsten U."/>
            <person name="Kuo D.H."/>
            <person name="Larsson T."/>
            <person name="Lv J."/>
            <person name="Arendt D."/>
            <person name="Savage R."/>
            <person name="Osoegawa K."/>
            <person name="de Jong P."/>
            <person name="Grimwood J."/>
            <person name="Chapman J.A."/>
            <person name="Shapiro H."/>
            <person name="Aerts A."/>
            <person name="Otillar R.P."/>
            <person name="Terry A.Y."/>
            <person name="Boore J.L."/>
            <person name="Grigoriev I.V."/>
            <person name="Lindberg D.R."/>
            <person name="Seaver E.C."/>
            <person name="Weisblat D.A."/>
            <person name="Putnam N.H."/>
            <person name="Rokhsar D.S."/>
        </authorList>
    </citation>
    <scope>NUCLEOTIDE SEQUENCE</scope>
    <source>
        <strain evidence="13 15">I ESC-2004</strain>
    </source>
</reference>
<reference evidence="14" key="3">
    <citation type="submission" date="2015-06" db="UniProtKB">
        <authorList>
            <consortium name="EnsemblMetazoa"/>
        </authorList>
    </citation>
    <scope>IDENTIFICATION</scope>
</reference>
<evidence type="ECO:0000313" key="14">
    <source>
        <dbReference type="EnsemblMetazoa" id="CapteP139268"/>
    </source>
</evidence>
<keyword evidence="9 11" id="KW-0407">Ion channel</keyword>
<dbReference type="PROSITE" id="PS00236">
    <property type="entry name" value="NEUROTR_ION_CHANNEL"/>
    <property type="match status" value="1"/>
</dbReference>
<keyword evidence="6 11" id="KW-0472">Membrane</keyword>
<dbReference type="OMA" id="VICNIRI"/>
<dbReference type="Pfam" id="PF02931">
    <property type="entry name" value="Neur_chan_LBD"/>
    <property type="match status" value="1"/>
</dbReference>
<evidence type="ECO:0000256" key="6">
    <source>
        <dbReference type="ARBA" id="ARBA00023136"/>
    </source>
</evidence>
<dbReference type="Proteomes" id="UP000014760">
    <property type="component" value="Unassembled WGS sequence"/>
</dbReference>
<dbReference type="EMBL" id="KB309179">
    <property type="protein sequence ID" value="ELT95279.1"/>
    <property type="molecule type" value="Genomic_DNA"/>
</dbReference>
<evidence type="ECO:0000313" key="15">
    <source>
        <dbReference type="Proteomes" id="UP000014760"/>
    </source>
</evidence>
<keyword evidence="7" id="KW-0675">Receptor</keyword>
<feature type="domain" description="Neurotransmitter-gated ion-channel ligand-binding" evidence="12">
    <location>
        <begin position="2"/>
        <end position="203"/>
    </location>
</feature>
<dbReference type="PRINTS" id="PR00252">
    <property type="entry name" value="NRIONCHANNEL"/>
</dbReference>
<feature type="transmembrane region" description="Helical" evidence="11">
    <location>
        <begin position="240"/>
        <end position="258"/>
    </location>
</feature>
<evidence type="ECO:0000256" key="1">
    <source>
        <dbReference type="ARBA" id="ARBA00022448"/>
    </source>
</evidence>
<dbReference type="SUPFAM" id="SSF63712">
    <property type="entry name" value="Nicotinic receptor ligand binding domain-like"/>
    <property type="match status" value="1"/>
</dbReference>
<evidence type="ECO:0000256" key="7">
    <source>
        <dbReference type="ARBA" id="ARBA00023170"/>
    </source>
</evidence>
<keyword evidence="1 11" id="KW-0813">Transport</keyword>
<keyword evidence="5 11" id="KW-0406">Ion transport</keyword>
<evidence type="ECO:0000256" key="8">
    <source>
        <dbReference type="ARBA" id="ARBA00023286"/>
    </source>
</evidence>
<keyword evidence="3 11" id="KW-0812">Transmembrane</keyword>
<dbReference type="InterPro" id="IPR002394">
    <property type="entry name" value="Nicotinic_acetylcholine_rcpt"/>
</dbReference>
<proteinExistence type="inferred from homology"/>
<dbReference type="InterPro" id="IPR018000">
    <property type="entry name" value="Neurotransmitter_ion_chnl_CS"/>
</dbReference>
<evidence type="ECO:0000256" key="9">
    <source>
        <dbReference type="ARBA" id="ARBA00023303"/>
    </source>
</evidence>
<dbReference type="InterPro" id="IPR006202">
    <property type="entry name" value="Neur_chan_lig-bd"/>
</dbReference>
<comment type="caution">
    <text evidence="11">Lacks conserved residue(s) required for the propagation of feature annotation.</text>
</comment>
<evidence type="ECO:0000259" key="12">
    <source>
        <dbReference type="Pfam" id="PF02931"/>
    </source>
</evidence>
<dbReference type="GO" id="GO:0022848">
    <property type="term" value="F:acetylcholine-gated monoatomic cation-selective channel activity"/>
    <property type="evidence" value="ECO:0007669"/>
    <property type="project" value="InterPro"/>
</dbReference>
<evidence type="ECO:0000313" key="13">
    <source>
        <dbReference type="EMBL" id="ELT95279.1"/>
    </source>
</evidence>
<dbReference type="EMBL" id="AMQN01011915">
    <property type="status" value="NOT_ANNOTATED_CDS"/>
    <property type="molecule type" value="Genomic_DNA"/>
</dbReference>
<dbReference type="AlphaFoldDB" id="R7TNR6"/>
<organism evidence="13">
    <name type="scientific">Capitella teleta</name>
    <name type="common">Polychaete worm</name>
    <dbReference type="NCBI Taxonomy" id="283909"/>
    <lineage>
        <taxon>Eukaryota</taxon>
        <taxon>Metazoa</taxon>
        <taxon>Spiralia</taxon>
        <taxon>Lophotrochozoa</taxon>
        <taxon>Annelida</taxon>
        <taxon>Polychaeta</taxon>
        <taxon>Sedentaria</taxon>
        <taxon>Scolecida</taxon>
        <taxon>Capitellidae</taxon>
        <taxon>Capitella</taxon>
    </lineage>
</organism>
<keyword evidence="15" id="KW-1185">Reference proteome</keyword>
<comment type="similarity">
    <text evidence="11">Belongs to the ligand-gated ion channel (TC 1.A.9) family.</text>
</comment>
<evidence type="ECO:0000256" key="11">
    <source>
        <dbReference type="RuleBase" id="RU000687"/>
    </source>
</evidence>
<protein>
    <recommendedName>
        <fullName evidence="12">Neurotransmitter-gated ion-channel ligand-binding domain-containing protein</fullName>
    </recommendedName>
</protein>
<evidence type="ECO:0000256" key="5">
    <source>
        <dbReference type="ARBA" id="ARBA00023065"/>
    </source>
</evidence>
<dbReference type="OrthoDB" id="6108060at2759"/>
<dbReference type="FunFam" id="2.70.170.10:FF:000030">
    <property type="entry name" value="AcetylCholine Receptor"/>
    <property type="match status" value="1"/>
</dbReference>
<evidence type="ECO:0000256" key="3">
    <source>
        <dbReference type="ARBA" id="ARBA00022692"/>
    </source>
</evidence>
<dbReference type="InterPro" id="IPR006201">
    <property type="entry name" value="Neur_channel"/>
</dbReference>
<keyword evidence="4" id="KW-0770">Synapse</keyword>
<reference evidence="15" key="1">
    <citation type="submission" date="2012-12" db="EMBL/GenBank/DDBJ databases">
        <authorList>
            <person name="Hellsten U."/>
            <person name="Grimwood J."/>
            <person name="Chapman J.A."/>
            <person name="Shapiro H."/>
            <person name="Aerts A."/>
            <person name="Otillar R.P."/>
            <person name="Terry A.Y."/>
            <person name="Boore J.L."/>
            <person name="Simakov O."/>
            <person name="Marletaz F."/>
            <person name="Cho S.-J."/>
            <person name="Edsinger-Gonzales E."/>
            <person name="Havlak P."/>
            <person name="Kuo D.-H."/>
            <person name="Larsson T."/>
            <person name="Lv J."/>
            <person name="Arendt D."/>
            <person name="Savage R."/>
            <person name="Osoegawa K."/>
            <person name="de Jong P."/>
            <person name="Lindberg D.R."/>
            <person name="Seaver E.C."/>
            <person name="Weisblat D.A."/>
            <person name="Putnam N.H."/>
            <person name="Grigoriev I.V."/>
            <person name="Rokhsar D.S."/>
        </authorList>
    </citation>
    <scope>NUCLEOTIDE SEQUENCE</scope>
    <source>
        <strain evidence="15">I ESC-2004</strain>
    </source>
</reference>
<keyword evidence="2" id="KW-1003">Cell membrane</keyword>
<dbReference type="Gene3D" id="2.70.170.10">
    <property type="entry name" value="Neurotransmitter-gated ion-channel ligand-binding domain"/>
    <property type="match status" value="1"/>
</dbReference>
<dbReference type="InterPro" id="IPR036734">
    <property type="entry name" value="Neur_chan_lig-bd_sf"/>
</dbReference>
<feature type="transmembrane region" description="Helical" evidence="11">
    <location>
        <begin position="209"/>
        <end position="228"/>
    </location>
</feature>